<dbReference type="EMBL" id="CP001291">
    <property type="protein sequence ID" value="ACK71749.1"/>
    <property type="molecule type" value="Genomic_DNA"/>
</dbReference>
<dbReference type="Pfam" id="PF13527">
    <property type="entry name" value="Acetyltransf_9"/>
    <property type="match status" value="1"/>
</dbReference>
<dbReference type="InterPro" id="IPR000182">
    <property type="entry name" value="GNAT_dom"/>
</dbReference>
<name>B7KE51_GLOC7</name>
<protein>
    <submittedName>
        <fullName evidence="2">GCN5-related N-acetyltransferase</fullName>
    </submittedName>
</protein>
<dbReference type="OrthoDB" id="9797178at2"/>
<keyword evidence="2" id="KW-0808">Transferase</keyword>
<dbReference type="RefSeq" id="WP_015955344.1">
    <property type="nucleotide sequence ID" value="NC_011729.1"/>
</dbReference>
<dbReference type="SUPFAM" id="SSF55729">
    <property type="entry name" value="Acyl-CoA N-acyltransferases (Nat)"/>
    <property type="match status" value="1"/>
</dbReference>
<evidence type="ECO:0000313" key="3">
    <source>
        <dbReference type="Proteomes" id="UP000002384"/>
    </source>
</evidence>
<proteinExistence type="predicted"/>
<dbReference type="STRING" id="65393.PCC7424_3352"/>
<dbReference type="GO" id="GO:0016747">
    <property type="term" value="F:acyltransferase activity, transferring groups other than amino-acyl groups"/>
    <property type="evidence" value="ECO:0007669"/>
    <property type="project" value="InterPro"/>
</dbReference>
<dbReference type="PROSITE" id="PS51186">
    <property type="entry name" value="GNAT"/>
    <property type="match status" value="1"/>
</dbReference>
<accession>B7KE51</accession>
<keyword evidence="3" id="KW-1185">Reference proteome</keyword>
<dbReference type="CDD" id="cd04301">
    <property type="entry name" value="NAT_SF"/>
    <property type="match status" value="1"/>
</dbReference>
<sequence>MFSIRPENQDDAQGVRFLLEKTFNRPQEANLVETLRARDMISLSLVAHIDEQIVGYIAFSPVELESNESSLKILGLAPLAILPQYQRQALGSNLVEIGLQQCQALGYEAIVVLGEPTFYHRFGFRPTSLYSLWSSFDIPSEFFMIKELITGSLGGHSGVILYQPEFNLV</sequence>
<dbReference type="KEGG" id="cyc:PCC7424_3352"/>
<dbReference type="Gene3D" id="3.40.630.30">
    <property type="match status" value="1"/>
</dbReference>
<dbReference type="eggNOG" id="COG3153">
    <property type="taxonomic scope" value="Bacteria"/>
</dbReference>
<reference evidence="3" key="1">
    <citation type="journal article" date="2011" name="MBio">
        <title>Novel metabolic attributes of the genus Cyanothece, comprising a group of unicellular nitrogen-fixing Cyanobacteria.</title>
        <authorList>
            <person name="Bandyopadhyay A."/>
            <person name="Elvitigala T."/>
            <person name="Welsh E."/>
            <person name="Stockel J."/>
            <person name="Liberton M."/>
            <person name="Min H."/>
            <person name="Sherman L.A."/>
            <person name="Pakrasi H.B."/>
        </authorList>
    </citation>
    <scope>NUCLEOTIDE SEQUENCE [LARGE SCALE GENOMIC DNA]</scope>
    <source>
        <strain evidence="3">PCC 7424</strain>
    </source>
</reference>
<feature type="domain" description="N-acetyltransferase" evidence="1">
    <location>
        <begin position="2"/>
        <end position="149"/>
    </location>
</feature>
<dbReference type="InterPro" id="IPR016181">
    <property type="entry name" value="Acyl_CoA_acyltransferase"/>
</dbReference>
<dbReference type="HOGENOM" id="CLU_081840_3_2_3"/>
<evidence type="ECO:0000313" key="2">
    <source>
        <dbReference type="EMBL" id="ACK71749.1"/>
    </source>
</evidence>
<organism evidence="2 3">
    <name type="scientific">Gloeothece citriformis (strain PCC 7424)</name>
    <name type="common">Cyanothece sp. (strain PCC 7424)</name>
    <dbReference type="NCBI Taxonomy" id="65393"/>
    <lineage>
        <taxon>Bacteria</taxon>
        <taxon>Bacillati</taxon>
        <taxon>Cyanobacteriota</taxon>
        <taxon>Cyanophyceae</taxon>
        <taxon>Oscillatoriophycideae</taxon>
        <taxon>Chroococcales</taxon>
        <taxon>Aphanothecaceae</taxon>
        <taxon>Gloeothece</taxon>
        <taxon>Gloeothece citriformis</taxon>
    </lineage>
</organism>
<dbReference type="Proteomes" id="UP000002384">
    <property type="component" value="Chromosome"/>
</dbReference>
<gene>
    <name evidence="2" type="ordered locus">PCC7424_3352</name>
</gene>
<evidence type="ECO:0000259" key="1">
    <source>
        <dbReference type="PROSITE" id="PS51186"/>
    </source>
</evidence>
<dbReference type="AlphaFoldDB" id="B7KE51"/>